<dbReference type="CDD" id="cd03230">
    <property type="entry name" value="ABC_DR_subfamily_A"/>
    <property type="match status" value="1"/>
</dbReference>
<keyword evidence="7" id="KW-1185">Reference proteome</keyword>
<dbReference type="InterPro" id="IPR003439">
    <property type="entry name" value="ABC_transporter-like_ATP-bd"/>
</dbReference>
<evidence type="ECO:0000313" key="8">
    <source>
        <dbReference type="Proteomes" id="UP000225889"/>
    </source>
</evidence>
<evidence type="ECO:0000259" key="4">
    <source>
        <dbReference type="PROSITE" id="PS50893"/>
    </source>
</evidence>
<dbReference type="EMBL" id="PDYH01000022">
    <property type="protein sequence ID" value="PHU40295.1"/>
    <property type="molecule type" value="Genomic_DNA"/>
</dbReference>
<dbReference type="PANTHER" id="PTHR42939">
    <property type="entry name" value="ABC TRANSPORTER ATP-BINDING PROTEIN ALBC-RELATED"/>
    <property type="match status" value="1"/>
</dbReference>
<feature type="domain" description="ABC transporter" evidence="4">
    <location>
        <begin position="4"/>
        <end position="233"/>
    </location>
</feature>
<evidence type="ECO:0000256" key="2">
    <source>
        <dbReference type="ARBA" id="ARBA00022741"/>
    </source>
</evidence>
<keyword evidence="2" id="KW-0547">Nucleotide-binding</keyword>
<evidence type="ECO:0000256" key="1">
    <source>
        <dbReference type="ARBA" id="ARBA00022448"/>
    </source>
</evidence>
<protein>
    <submittedName>
        <fullName evidence="5">ABC transporter ATP-binding protein</fullName>
    </submittedName>
</protein>
<dbReference type="EMBL" id="PDYF01000083">
    <property type="protein sequence ID" value="PHU33690.1"/>
    <property type="molecule type" value="Genomic_DNA"/>
</dbReference>
<evidence type="ECO:0000313" key="5">
    <source>
        <dbReference type="EMBL" id="PHU33690.1"/>
    </source>
</evidence>
<dbReference type="InterPro" id="IPR027417">
    <property type="entry name" value="P-loop_NTPase"/>
</dbReference>
<dbReference type="PROSITE" id="PS00211">
    <property type="entry name" value="ABC_TRANSPORTER_1"/>
    <property type="match status" value="1"/>
</dbReference>
<dbReference type="PROSITE" id="PS50893">
    <property type="entry name" value="ABC_TRANSPORTER_2"/>
    <property type="match status" value="1"/>
</dbReference>
<evidence type="ECO:0000313" key="7">
    <source>
        <dbReference type="Proteomes" id="UP000224317"/>
    </source>
</evidence>
<dbReference type="InterPro" id="IPR017871">
    <property type="entry name" value="ABC_transporter-like_CS"/>
</dbReference>
<dbReference type="AlphaFoldDB" id="A0A2G3DS25"/>
<reference evidence="5" key="1">
    <citation type="submission" date="2017-10" db="EMBL/GenBank/DDBJ databases">
        <title>Resolving the taxonomy of Roseburia spp., Eubacterium rectale and Agathobacter spp. through phylogenomic analysis.</title>
        <authorList>
            <person name="Sheridan P.O."/>
            <person name="Walker A.W."/>
            <person name="Duncan S.H."/>
            <person name="Scott K.P."/>
            <person name="Toole P.W.O."/>
            <person name="Luis P."/>
            <person name="Flint H.J."/>
        </authorList>
    </citation>
    <scope>NUCLEOTIDE SEQUENCE [LARGE SCALE GENOMIC DNA]</scope>
    <source>
        <strain evidence="6">JK10</strain>
        <strain evidence="5">JK626</strain>
    </source>
</reference>
<dbReference type="InterPro" id="IPR051782">
    <property type="entry name" value="ABC_Transporter_VariousFunc"/>
</dbReference>
<dbReference type="PANTHER" id="PTHR42939:SF1">
    <property type="entry name" value="ABC TRANSPORTER ATP-BINDING PROTEIN ALBC-RELATED"/>
    <property type="match status" value="1"/>
</dbReference>
<dbReference type="Pfam" id="PF00005">
    <property type="entry name" value="ABC_tran"/>
    <property type="match status" value="1"/>
</dbReference>
<dbReference type="Proteomes" id="UP000224317">
    <property type="component" value="Unassembled WGS sequence"/>
</dbReference>
<dbReference type="InterPro" id="IPR003593">
    <property type="entry name" value="AAA+_ATPase"/>
</dbReference>
<keyword evidence="1" id="KW-0813">Transport</keyword>
<organism evidence="5 8">
    <name type="scientific">Pseudobutyrivibrio ruminis</name>
    <dbReference type="NCBI Taxonomy" id="46206"/>
    <lineage>
        <taxon>Bacteria</taxon>
        <taxon>Bacillati</taxon>
        <taxon>Bacillota</taxon>
        <taxon>Clostridia</taxon>
        <taxon>Lachnospirales</taxon>
        <taxon>Lachnospiraceae</taxon>
        <taxon>Pseudobutyrivibrio</taxon>
    </lineage>
</organism>
<gene>
    <name evidence="6" type="ORF">CSX00_06905</name>
    <name evidence="5" type="ORF">CSX01_14240</name>
</gene>
<comment type="caution">
    <text evidence="5">The sequence shown here is derived from an EMBL/GenBank/DDBJ whole genome shotgun (WGS) entry which is preliminary data.</text>
</comment>
<sequence>MATLSGRNIVKKYGKDTVLKNVNIDIETGKIYGLIGRNGAGKTTLLSILTAQNPATEGEITLDGQPVWENEASLSRICYSREISPVTLFGPNTLKVKDYLKLGKTFYKNWDQEYADELIKMFNLNVKKRVHKLSKGMLSAVTIILALASKAEITILDEPVAGLDVIAREQFYKLVIEEYANTGRTFIISTHIIEEAASLFEKVIMIDNGEIVLEENTDDLLARAYRVSGEDVQVDEAVNGFKVYHPESVGRNKAVTVLADAPVDGFSDSVQVEPVSLQNLFYAMCVDGRKEA</sequence>
<dbReference type="RefSeq" id="WP_090155444.1">
    <property type="nucleotide sequence ID" value="NZ_PDYF01000083.1"/>
</dbReference>
<dbReference type="GO" id="GO:0016887">
    <property type="term" value="F:ATP hydrolysis activity"/>
    <property type="evidence" value="ECO:0007669"/>
    <property type="project" value="InterPro"/>
</dbReference>
<name>A0A2G3DS25_9FIRM</name>
<accession>A0A2G3DS25</accession>
<evidence type="ECO:0000256" key="3">
    <source>
        <dbReference type="ARBA" id="ARBA00022840"/>
    </source>
</evidence>
<keyword evidence="3 5" id="KW-0067">ATP-binding</keyword>
<evidence type="ECO:0000313" key="6">
    <source>
        <dbReference type="EMBL" id="PHU40295.1"/>
    </source>
</evidence>
<dbReference type="STRING" id="46206.SAMN02910377_01678"/>
<reference evidence="5" key="2">
    <citation type="submission" date="2017-10" db="EMBL/GenBank/DDBJ databases">
        <authorList>
            <person name="Banno H."/>
            <person name="Chua N.-H."/>
        </authorList>
    </citation>
    <scope>NUCLEOTIDE SEQUENCE [LARGE SCALE GENOMIC DNA]</scope>
    <source>
        <strain evidence="6">JK10</strain>
        <strain evidence="5">JK626</strain>
    </source>
</reference>
<dbReference type="Gene3D" id="3.40.50.300">
    <property type="entry name" value="P-loop containing nucleotide triphosphate hydrolases"/>
    <property type="match status" value="1"/>
</dbReference>
<dbReference type="SUPFAM" id="SSF52540">
    <property type="entry name" value="P-loop containing nucleoside triphosphate hydrolases"/>
    <property type="match status" value="1"/>
</dbReference>
<proteinExistence type="predicted"/>
<dbReference type="SMART" id="SM00382">
    <property type="entry name" value="AAA"/>
    <property type="match status" value="1"/>
</dbReference>
<dbReference type="GO" id="GO:0005524">
    <property type="term" value="F:ATP binding"/>
    <property type="evidence" value="ECO:0007669"/>
    <property type="project" value="UniProtKB-KW"/>
</dbReference>
<dbReference type="Proteomes" id="UP000225889">
    <property type="component" value="Unassembled WGS sequence"/>
</dbReference>